<keyword evidence="1" id="KW-0175">Coiled coil</keyword>
<evidence type="ECO:0000313" key="3">
    <source>
        <dbReference type="Proteomes" id="UP000784880"/>
    </source>
</evidence>
<comment type="caution">
    <text evidence="2">The sequence shown here is derived from an EMBL/GenBank/DDBJ whole genome shotgun (WGS) entry which is preliminary data.</text>
</comment>
<gene>
    <name evidence="2" type="ORF">KS419_22125</name>
</gene>
<evidence type="ECO:0000256" key="1">
    <source>
        <dbReference type="SAM" id="Coils"/>
    </source>
</evidence>
<evidence type="ECO:0000313" key="2">
    <source>
        <dbReference type="EMBL" id="MBU9714442.1"/>
    </source>
</evidence>
<proteinExistence type="predicted"/>
<protein>
    <submittedName>
        <fullName evidence="2">Type II toxin-antitoxin system PemK/MazF family toxin</fullName>
    </submittedName>
</protein>
<sequence length="246" mass="28127">MSVNISKVVALLKNRTLSTINSGSNDDMKNQVNESVKMTKRWYLRKNIYQTSKLILWQGVLRDFGTFGLKPNSVRKFSKKDKPNETFDFHQSFGRGKLLSVDFGASNIDRELALTHTGIVIADYTGMVVVIPITSQDSLEIDTMSEDIKSSLIPVSCKEFNQFKNDSYVLVHQMRVISKNRITRQGVVGSIANTKLMDQIEDYLLKTHTPYMSKMLNEQIQSLTKQNEKLIEELLNLKKLQETIDK</sequence>
<name>A0ABS6JNQ8_9BACI</name>
<feature type="coiled-coil region" evidence="1">
    <location>
        <begin position="213"/>
        <end position="243"/>
    </location>
</feature>
<dbReference type="RefSeq" id="WP_217069021.1">
    <property type="nucleotide sequence ID" value="NZ_JAHQCS010000178.1"/>
</dbReference>
<dbReference type="Pfam" id="PF02452">
    <property type="entry name" value="PemK_toxin"/>
    <property type="match status" value="1"/>
</dbReference>
<keyword evidence="3" id="KW-1185">Reference proteome</keyword>
<reference evidence="2 3" key="1">
    <citation type="submission" date="2021-06" db="EMBL/GenBank/DDBJ databases">
        <title>Bacillus sp. RD4P76, an endophyte from a halophyte.</title>
        <authorList>
            <person name="Sun J.-Q."/>
        </authorList>
    </citation>
    <scope>NUCLEOTIDE SEQUENCE [LARGE SCALE GENOMIC DNA]</scope>
    <source>
        <strain evidence="2 3">CGMCC 1.15917</strain>
    </source>
</reference>
<dbReference type="EMBL" id="JAHQCS010000178">
    <property type="protein sequence ID" value="MBU9714442.1"/>
    <property type="molecule type" value="Genomic_DNA"/>
</dbReference>
<dbReference type="InterPro" id="IPR003477">
    <property type="entry name" value="PemK-like"/>
</dbReference>
<dbReference type="Proteomes" id="UP000784880">
    <property type="component" value="Unassembled WGS sequence"/>
</dbReference>
<organism evidence="2 3">
    <name type="scientific">Evansella tamaricis</name>
    <dbReference type="NCBI Taxonomy" id="2069301"/>
    <lineage>
        <taxon>Bacteria</taxon>
        <taxon>Bacillati</taxon>
        <taxon>Bacillota</taxon>
        <taxon>Bacilli</taxon>
        <taxon>Bacillales</taxon>
        <taxon>Bacillaceae</taxon>
        <taxon>Evansella</taxon>
    </lineage>
</organism>
<accession>A0ABS6JNQ8</accession>